<dbReference type="InterPro" id="IPR006162">
    <property type="entry name" value="Ppantetheine_attach_site"/>
</dbReference>
<sequence length="6561" mass="730036">METIHDFLAAHAFSKADNKAFTFIEDNGEQSQLSFDELHQRAQSIAQYLTTEVEAGARVVLLYPPGLEYIQAFLGCLYAGVVAVPLYPPQSKKHTGRVLTVIDDCQASLILTNSRLKEQLEAELSPMPVKGFNELTHSKTTNILTFPASDQVAFLQYTSGSTGTPKGVVITHENIVANLKTLQQATHCAEQDVFCNWLPLFHDLGLVNTLLLPIFLGAHSVLMSPVRFIKSPLAWFKAITEFKASICGAPNFAFDHCLERIKPHQLTGIDLSSWRIAFNAAEPVDAETLMRFCDRFARAGFKESAIFPAYGMAEATVFICGGVHTAPYTALPFSSEALQEGKAQLPGDDDKQQVLIAHGHIQAEHHLKIVSPKTLTELPDGQVGEIWFAGPSLAQGYWNDPEKTAASFGACIEGDEQSYLRTGDLGFLHEGELYISGRIKDVMIIKGRNYYPQDFEKLAYTVYPGLSQNGAAAFEVNGNAVLLLEVSRNKIRGFDYALACETIKAAVFEQFEVVLADILFLKAGRVNRTSSGKIQRSLSNKRYLADDIDYLYSASKGGSAPENQQDSEKAAELVSELEANLCALWQDVFGLDSIGVEDNFLNLGGHSLLASTLISQIQKKWNVEVSIRDFFTANTIRQLAKVIESASASQLPAIEAVANTDKVLPSFAQERMWFVNQIESALAQYNLSFSLKLYGELNESYLQQAFTTIITRHQALRTTLHEAAGQVYQKVQETFQFDLTRIDLTELSKVEQDSRVGELSQEEAEKAFNLASDLMLRVTLVKLNAQSHIMLLTVHHIAADGWSLGLLTKELNALYAAKVHGSQSVLPALDIQYTDYANWQRDWLKKDVLQKHLSYWKTHLSDLPVIHALPLDHARPSLQSFKGASVQRTLGKAIQEGLHKLARENEATLFMTLNAAFASFLSRYSGETDIVFGSPIANREQAEVAPLIGLFINNLVFRSDLSADPTFVELLQQSKERTFAAYEHQQMPFEKLVDELQPERNLSHSPLFQVMLILQNQEMDALNLPGLEAKQLQPANNFAQYDLTLTLNESDNGVEMQWQYASDLFEQATIERMVESFEILLAGIIKSPGTKVSQLPLLSQAQSTQLLNHCHDNVREYPQDKCIHELFEQQAQLCPDAVAAVFNKETLTYQQLNQRANQLAHYLVKQGVKPDSVVGICIDRSLEMLVATLAVMKAGGAYLPMDPSYPQARLAYMLEDSKVQWLVTHKHLSERLSFAPSICLDDESVCCELAQLEHNNLDKESLGLTANNLAYLIYTSGSTGKPKGVMLEHRNATNFLTSMQDAPGMTQDDTLLAVTSLSFDIHVLELYLPLSVGASVVIASSENVLSPDDLAKLIDENQITVMQATPATWKMLVSNDWQPQGTVKALCGGEALSEDLKNALLSRSSLELWNMYGPTETAVWSAICKIESAISLGAPIANTQFYVLDNHLNPVPVGVAGELYIGGEGVARGYFERPELTAESFIQSPFSDARLYKTGDLVCWLADGTLQYLRRADFQVKVRGHRIELGEIESGLRQHSEIKDAVAHVWNEGGDANLVAYVTSQSSDIENGLQQKLTGHLEAFLPAYMVPNAFVCLEQMPLTPNGKINHNALPKPQLMDELEYIAPETATEKQLCQLWQQLLNIEPKGGEWISVNSNFFSLGGHSLLAARLVAQIRSHWNVEVAIRTLFSEQTVRKLASVIDHSSASKKTEILPASDNELTPLSFAQQRLWLIEQIERGTNQYNMCQAFTLSGELDVAAMTSAFEAIIKRHLVLRTTIETTDSGEAIQVVSSDWDFSIPLLDLTDMTETDQEQAIANNIKEESSRLFELNSDLMIRVKLLKLTESSHVLLITMHHIAIDGWSVSIIFDEFNRLYREPKLQLPEIAIQYGDYAHWQKTWLQDQVLDHHLTFWKSRLQDLPEVHNLALDRPRPPVQNYEGAHYIQTISADVQEGLNKLAQASNTTMFMVLHAALSILLARHANKDGNSADAENIVIGSPVANREQSELAPLVGFFTNSVVLQLNLSENPCFADLLQRSKEDLLAVYEYSQLPFEKLVDELKHERNLAYSPLFQVKLALQNNEQGWFDLPGISAGKIEQSHSVALHDLSLDIFELEKNGHADGLKLDWEYATALFDGATIERMSAHFEILLKGIIEAPQARINELPFLSSTETEQLLSWSKWSSQDGGSAKSASVVRQGKSVLDLFEEQVANNPNNIAAVFRQSAQLSEKISYQELNAKANQVAHYLVDEGVKPDTLVGLCVERSLEMIIGIWGILKAGAAYVPIDPDYPDKHIEHILDDSGLEIILTSAELLSELPFEDLQILPLDDEMWDSFLGDYDEGNPDRDKLGLKLNNLAYVIYTSGSTGSPKGVTVEHGALAQSTLARFEAYQESPESFALFSSYAFDSSIVGIFWTQVSGGKLCIVDIKQGLDLKAFETLMAEEQISHFLTLPSLYQTMLSADLQPSSSLKTVIVAGEACDLNLVQQHQSHELWQSCRLVNEYGPTEACVWSSFYDCTSHNGSLVPIGTTAPHSTLFVLGNELQLCPPGVTGELYVGGENLARGYLNAPELTDEKFIESPFQKGQRLYKTGDLVRCLPEKDGKPGNLEFVGRIDHQIKIRGFRIELGEIEAAIVANELVSEVVVLAKSLDPSQDSKQLVAYVVANKDNSEDFQGDNGFNEANFREALKVYLEKLLLSHKIPSVFVMLDNLPHTPNGKVDRKALQAKEVPVQLMQKYVAPKTDVEKQLCEIWQKLLKLNKVGITDNFFAIGGDSILAIQAVTQAAKQGLVITTRQIFECQIIEKLALLVGSESQVEAPQESISGEQILIPIQREFLASDLVEQHHYNQSVLLTLPEDFSIDALQQIIVAMYQRHDILRLSVNDNKATYVPFTEQLAERAVKLLDLGHLEGESWQFELGKLGAEIKAGLSLADGDIFRAVLFEGAVDQRRLLLTLHHMAVDGVSWRILLQDMASAFEQWQQQSEISPAAKTSSFQQWGEYLLSYANSDDLQSEKAFWLAQAFEQVNNLPVDHHGVEDNRIAVSETVSFELKETETQALLNQCTAAYRTQINDLLLSALYLAMHRWTGQESFRIDLESHGREALSESLDLTQTMGWFTSVFPVTLMAASASSMADVIKAIKEQLRSVPQNGIGFALMQHMLTDESQRAAFTQAAGGASEILFNYLGQFDQVVNNESPFQEAVEFAGDDVSSQRQRGHMLELNGMVSGGKLRFTLRFNGLQYQQETMTTLAQGIESALYEVIEHCQSKDAGGVTPSDFPLSRVNQAQLDAWYQSYPNMEKLYATTGMQQGLLFHSSLEQSAYLTQLSVELAGPLDAAAMKHAWQEVVRRHDVFRTTFSDDHSHQLVLSDIDLPYTWLDWSQLGELAQQQQLEQFLQNDRAQGFDLKMAPLMRVALITLSEQRHCLIWSNHHALSDGWSLPLVLKEVISIYKETHHRVGEHSAELVSSSALSNTPQYEHYIAWLQQQDEEKARAFWKDMLASVESPTQIYIDSVSQSGTGEAGKQKLSLTQEMSAQLQSLARQHQVTLNTLVQAAWAFAIHRYSGEQQVIFGETVSGRPPELPGVEQIVGLFINSLPVVVNIDPEQDIGSWLRSLHQASIDRVDNGYLPLSEIQTLSPMGNTGGQDRKLFDTLVVFENYPVDQEIHKIIAGSGLTVTDIGNEEQTNYALTLMVLPEGTDLQGKLSFELGYQTEQFAAETIAQFLAQFELILTGLLEQSCKAVGELSVLSAQQERQLLAWNNTASEYQQDKCIHELFEQQVAQTPEALAVTFDGDAIATLTYAELNAKANQLAHYLIEQGVKPDALVGLSVERSVEMVIGLLGIIKAGGAYVPLDPGLPAARLDYMVQDSGVDIVLTQEKFATLFPSDQQSTVCLDQFEIFANYANDNIDKVALGLTPEHLAYVIYTSGSTGKPKGVESIHRGMMNRLDWMHSEYQLKADDRVLQKTPYSFDVSVWEFFWTLGYGAQLVVAKPEGHKDPEYLHDLIQTQQVSVMHFVPSMLANMVSAVSFSELSSLRYVFCSGEALPKKLVDDFLAAKASNTQLFNLYGPTEASIDVTHWTCEHSCQLDIIPIGRAINNTQLYVLDKQLKPLPVGVPGELYIGGHNLARGYLNRPELTAERFIENPFYNANTANSSERLYRTGDLVRYLPDGNVAFIGRIDDQVKIRGFRIELGEVESQLSAQAGIDSALVIAKELAGNLQLVGYIKANHELDKDAQVTLAAQVKAGLSTQLPDYMVPSILMVVNEWPLTPNGKVDRKALPAPDGSALQGEYVAPQTDTEKALVEIFSKLLTIAADKISTTANFFELGGHSLLSIRLISSIRTYFEVELPVQAVFEAKSLSALSLAIESHRGGMLRAPLEVIARTKDSYAVSFAQQRLWFIDQLQGGSAQYNMPMAFDVQGNLDVSLIDDVFTQILARHEVLRTVYVEADGEAKQRIRPMSALDFAIGVEDMRHLTGEMQAQAVQERVEADITTAFDLSSDVMLRVRYLRTADEAGVLVFNMHHIASDGWSMEVLTKEFFALYDAFSHGLANPLPALAIQYADYAHWQRTHLAGEVLDRQLEYWEKQLEEAPAVHSLPLSKPRPEVKQYAGAEIKGHLPAKVSEQLQALARQHQLTPFMLLHAALSLVLSRHSNSADIVIGTPVANRQQEELAPLIGFFVNTLVLRTDTAHATLSDYFKHIRQVHLEAQANQDVPFEQLVDRLKVPRSTSHSPLFQIIMNMNTDYGISNDDVTATQLAGLAITPYQSETVQEKFDLNISLNLHHEGIDLNWAYDVNLFSEQAITRLNDHLCRLLTGLSEVTEASIAPQRLPMLSEAETHHLVSELNETAMDYPQDKCIHELFEQQAKDNPDKVAVVFEDTQLTYQALNEQANQFAHYLVEEHGVKADTLVGVCVERSLEMVVGILGILKAGGAYVPLDPKYPQERLNHILADSGVQLVFTQAHIRTAIQSANTSYGSDWLVVDGLGLADSEHLCSDYKTSNLSSNELGLTTNNLAYVIYTSGSTGQPKGVMLEHQSVSNYLTNVQHYPHDDIRCTVMSTSLNFDATVTPLFGAWMRGGYLKVLSENHNIFNELSEVMQTEPSAMFKLTPAHLQGLELQQKVLGRHVVVVGGEAFSYDLARKIATMMPNSYFINEYGPTEATVGSSAEVFALNDLAELAGATDISIGRPILNTQLLVLDSDNELLPAGVTGELYIGGAGLARGYINRPELTAERFINNPYYDANNPVSSARLYRTGDLVRYLSDGRLEFVGRADDQVKIRGFRIELGEIEHQLNQSEAIDSALVVASEIAGMQQLVAYIKGAGPLSLSGQAELFERLKEALALHLPDYMIPDLYVLVDAWPLTPNGKIDKRALPHPESRNSKHTYTLPETDSEKKMVAIWAELLALDEEQIGTTTSFFELGGNSLLTMRMMVRIKSAFNQMMNVEQLFEEPTISSIANKLDCLTAMEETTEAESNKIPPIESVSRVLENGTSIASFPLSFSQERLWFVDQFSSDGAVYNVPEALTISGELDIELLEQAFNHIIERHENLRTIFPSQDGVAQQIILDELSFALERVDLSHYDNDEMRHQKAKELCQKEAEKPFDLTTGPLFRAKCLRLSEQEHILILNMHHIITDGWSTGIMIKEFSQIMDCLKKGQNPDLPPLPIQYLDYSVWQRKLLQEGGLLEKQLGYWQEKLAGVPESLNLAADYPRQNVQTSAGTRYAFNLDAQLSADLKDLADQQGCTLFMTLLAAFNALLYRYTGQDDICLGSPIANRQYEETQNLIGMFVNHIALRNQVDGKASFNTLLEQVKTTCLGAYEHQDSPFDKVVDLVQPERNTSVSALFQIAFILQNVPMESLGENIRSYPLDYSFSKFDQVVTFVESAEGLSGVIEYKTSLYKPETIERIASHFVALCRAITKTPTAQINALEYIGEAEKQQLLVDYNQTQASYPQDKCIHQLFAEQVTAHPDKVALVEALSSGTSDASKQLTYQQLHDQSYELALYLQSQGVQPDSLVGLCVGRSLAMMIGILGIFQAGGAYVPLDPDYPEDRLTYMLEDSQTDIVITQACFAEKVRTLVSNETQVIVLEENGRLSENCLATVRNSALQLKEEVKPDNLAYVIYTSGSTGKPKGVMVEHKMVVDYCYSVVDKMALQRCDTFASVSTFSSDLGNIALYVPIMFSKTLYLFSNDFVNNPIELHKYIATHPIDCMKITPSHFEMFKVSEAEIIRVSKVLIFAGEPLTRQMVELVNTLNPECEVYNNYGPTETTISKLSTSALVSSEISEITLGKPLNNAQVYVLDENQNVQPVGVPGELHIAGNGVVRGYLNRPDLTEEKFIINPFVEGELMYKTGDQVRWLTDGNIEFLGRVDNQVKIRGFRIEPGEIESCLNQHPDIKESTVVAQGEGAGKQLIAFYVAEEPVENNVASDVLKEHLLQTLPDYMLPAAFVCLEATPLTLNGKVDRLALERMDVTLESGETYVAPRNDMERQLVAIWAEILELDSEKIGVYDSFFELGGHSLLAVLLVSKVGKQLGMELPLYVLFDSPTINDIAEELSAAQAQFEQPWEEDLEESEFEEGTL</sequence>
<reference evidence="9 10" key="1">
    <citation type="journal article" date="2015" name="Genome Announc.">
        <title>Draft Genome Sequences of Marine Isolates of Thalassomonas viridans and Thalassomonas actiniarum.</title>
        <authorList>
            <person name="Olonade I."/>
            <person name="van Zyl L.J."/>
            <person name="Trindade M."/>
        </authorList>
    </citation>
    <scope>NUCLEOTIDE SEQUENCE [LARGE SCALE GENOMIC DNA]</scope>
    <source>
        <strain evidence="9 10">A5K-106</strain>
    </source>
</reference>
<dbReference type="PROSITE" id="PS00455">
    <property type="entry name" value="AMP_BINDING"/>
    <property type="match status" value="6"/>
</dbReference>
<keyword evidence="5" id="KW-0677">Repeat</keyword>
<dbReference type="CDD" id="cd19543">
    <property type="entry name" value="DCL_NRPS"/>
    <property type="match status" value="1"/>
</dbReference>
<dbReference type="SUPFAM" id="SSF52777">
    <property type="entry name" value="CoA-dependent acyltransferases"/>
    <property type="match status" value="12"/>
</dbReference>
<dbReference type="Pfam" id="PF00668">
    <property type="entry name" value="Condensation"/>
    <property type="match status" value="6"/>
</dbReference>
<dbReference type="InterPro" id="IPR020845">
    <property type="entry name" value="AMP-binding_CS"/>
</dbReference>
<dbReference type="InterPro" id="IPR025110">
    <property type="entry name" value="AMP-bd_C"/>
</dbReference>
<evidence type="ECO:0000256" key="5">
    <source>
        <dbReference type="ARBA" id="ARBA00022737"/>
    </source>
</evidence>
<dbReference type="FunFam" id="3.30.559.10:FF:000012">
    <property type="entry name" value="Non-ribosomal peptide synthetase"/>
    <property type="match status" value="2"/>
</dbReference>
<comment type="cofactor">
    <cofactor evidence="1">
        <name>pantetheine 4'-phosphate</name>
        <dbReference type="ChEBI" id="CHEBI:47942"/>
    </cofactor>
</comment>
<dbReference type="Pfam" id="PF00501">
    <property type="entry name" value="AMP-binding"/>
    <property type="match status" value="6"/>
</dbReference>
<dbReference type="CDD" id="cd19531">
    <property type="entry name" value="LCL_NRPS-like"/>
    <property type="match status" value="4"/>
</dbReference>
<dbReference type="NCBIfam" id="TIGR01720">
    <property type="entry name" value="NRPS-para261"/>
    <property type="match status" value="1"/>
</dbReference>
<dbReference type="GO" id="GO:0003824">
    <property type="term" value="F:catalytic activity"/>
    <property type="evidence" value="ECO:0007669"/>
    <property type="project" value="InterPro"/>
</dbReference>
<dbReference type="EMBL" id="CP059736">
    <property type="protein sequence ID" value="WDE02359.1"/>
    <property type="molecule type" value="Genomic_DNA"/>
</dbReference>
<feature type="domain" description="Carrier" evidence="8">
    <location>
        <begin position="572"/>
        <end position="647"/>
    </location>
</feature>
<dbReference type="InterPro" id="IPR020806">
    <property type="entry name" value="PKS_PP-bd"/>
</dbReference>
<comment type="similarity">
    <text evidence="2">Belongs to the ATP-dependent AMP-binding enzyme family.</text>
</comment>
<dbReference type="InterPro" id="IPR045851">
    <property type="entry name" value="AMP-bd_C_sf"/>
</dbReference>
<dbReference type="Proteomes" id="UP000032568">
    <property type="component" value="Chromosome pTact"/>
</dbReference>
<dbReference type="GO" id="GO:0005737">
    <property type="term" value="C:cytoplasm"/>
    <property type="evidence" value="ECO:0007669"/>
    <property type="project" value="TreeGrafter"/>
</dbReference>
<evidence type="ECO:0000256" key="1">
    <source>
        <dbReference type="ARBA" id="ARBA00001957"/>
    </source>
</evidence>
<dbReference type="CDD" id="cd12116">
    <property type="entry name" value="A_NRPS_Ta1_like"/>
    <property type="match status" value="1"/>
</dbReference>
<dbReference type="InterPro" id="IPR001242">
    <property type="entry name" value="Condensation_dom"/>
</dbReference>
<organism evidence="9 10">
    <name type="scientific">Thalassomonas actiniarum</name>
    <dbReference type="NCBI Taxonomy" id="485447"/>
    <lineage>
        <taxon>Bacteria</taxon>
        <taxon>Pseudomonadati</taxon>
        <taxon>Pseudomonadota</taxon>
        <taxon>Gammaproteobacteria</taxon>
        <taxon>Alteromonadales</taxon>
        <taxon>Colwelliaceae</taxon>
        <taxon>Thalassomonas</taxon>
    </lineage>
</organism>
<dbReference type="FunFam" id="3.40.50.980:FF:000002">
    <property type="entry name" value="Enterobactin synthetase component F"/>
    <property type="match status" value="1"/>
</dbReference>
<evidence type="ECO:0000256" key="4">
    <source>
        <dbReference type="ARBA" id="ARBA00022553"/>
    </source>
</evidence>
<dbReference type="InterPro" id="IPR009081">
    <property type="entry name" value="PP-bd_ACP"/>
</dbReference>
<dbReference type="KEGG" id="tact:SG35_031920"/>
<dbReference type="FunFam" id="3.40.50.12780:FF:000013">
    <property type="entry name" value="Long-chain-fatty-acid--AMP ligase FadD32"/>
    <property type="match status" value="1"/>
</dbReference>
<dbReference type="Gene3D" id="3.30.559.10">
    <property type="entry name" value="Chloramphenicol acetyltransferase-like domain"/>
    <property type="match status" value="6"/>
</dbReference>
<feature type="domain" description="Carrier" evidence="8">
    <location>
        <begin position="4280"/>
        <end position="4357"/>
    </location>
</feature>
<dbReference type="RefSeq" id="WP_274055516.1">
    <property type="nucleotide sequence ID" value="NZ_CP059736.1"/>
</dbReference>
<dbReference type="GO" id="GO:0071766">
    <property type="term" value="P:Actinobacterium-type cell wall biogenesis"/>
    <property type="evidence" value="ECO:0007669"/>
    <property type="project" value="UniProtKB-ARBA"/>
</dbReference>
<dbReference type="Gene3D" id="3.40.50.980">
    <property type="match status" value="10"/>
</dbReference>
<dbReference type="NCBIfam" id="TIGR01733">
    <property type="entry name" value="AA-adenyl-dom"/>
    <property type="match status" value="5"/>
</dbReference>
<evidence type="ECO:0000313" key="10">
    <source>
        <dbReference type="Proteomes" id="UP000032568"/>
    </source>
</evidence>
<keyword evidence="7" id="KW-0443">Lipid metabolism</keyword>
<dbReference type="PROSITE" id="PS50075">
    <property type="entry name" value="CARRIER"/>
    <property type="match status" value="6"/>
</dbReference>
<dbReference type="InterPro" id="IPR010060">
    <property type="entry name" value="NRPS_synth"/>
</dbReference>
<evidence type="ECO:0000256" key="6">
    <source>
        <dbReference type="ARBA" id="ARBA00022832"/>
    </source>
</evidence>
<dbReference type="CDD" id="cd05930">
    <property type="entry name" value="A_NRPS"/>
    <property type="match status" value="3"/>
</dbReference>
<dbReference type="Gene3D" id="3.40.50.12780">
    <property type="entry name" value="N-terminal domain of ligase-like"/>
    <property type="match status" value="1"/>
</dbReference>
<feature type="domain" description="Carrier" evidence="8">
    <location>
        <begin position="5372"/>
        <end position="5449"/>
    </location>
</feature>
<dbReference type="SUPFAM" id="SSF56801">
    <property type="entry name" value="Acetyl-CoA synthetase-like"/>
    <property type="match status" value="6"/>
</dbReference>
<dbReference type="InterPro" id="IPR040097">
    <property type="entry name" value="FAAL/FAAC"/>
</dbReference>
<dbReference type="GO" id="GO:0044550">
    <property type="term" value="P:secondary metabolite biosynthetic process"/>
    <property type="evidence" value="ECO:0007669"/>
    <property type="project" value="UniProtKB-ARBA"/>
</dbReference>
<keyword evidence="4" id="KW-0597">Phosphoprotein</keyword>
<dbReference type="InterPro" id="IPR042099">
    <property type="entry name" value="ANL_N_sf"/>
</dbReference>
<dbReference type="Gene3D" id="3.30.559.30">
    <property type="entry name" value="Nonribosomal peptide synthetase, condensation domain"/>
    <property type="match status" value="6"/>
</dbReference>
<dbReference type="Gene3D" id="3.30.300.30">
    <property type="match status" value="6"/>
</dbReference>
<dbReference type="CDD" id="cd19534">
    <property type="entry name" value="E_NRPS"/>
    <property type="match status" value="1"/>
</dbReference>
<dbReference type="PROSITE" id="PS00012">
    <property type="entry name" value="PHOSPHOPANTETHEINE"/>
    <property type="match status" value="4"/>
</dbReference>
<dbReference type="InterPro" id="IPR000873">
    <property type="entry name" value="AMP-dep_synth/lig_dom"/>
</dbReference>
<dbReference type="Gene3D" id="1.10.1200.10">
    <property type="entry name" value="ACP-like"/>
    <property type="match status" value="6"/>
</dbReference>
<dbReference type="InterPro" id="IPR010071">
    <property type="entry name" value="AA_adenyl_dom"/>
</dbReference>
<dbReference type="FunFam" id="3.40.50.980:FF:000001">
    <property type="entry name" value="Non-ribosomal peptide synthetase"/>
    <property type="match status" value="5"/>
</dbReference>
<dbReference type="SUPFAM" id="SSF47336">
    <property type="entry name" value="ACP-like"/>
    <property type="match status" value="6"/>
</dbReference>
<dbReference type="FunFam" id="1.10.1200.10:FF:000005">
    <property type="entry name" value="Nonribosomal peptide synthetase 1"/>
    <property type="match status" value="4"/>
</dbReference>
<evidence type="ECO:0000256" key="3">
    <source>
        <dbReference type="ARBA" id="ARBA00022450"/>
    </source>
</evidence>
<dbReference type="Pfam" id="PF13193">
    <property type="entry name" value="AMP-binding_C"/>
    <property type="match status" value="3"/>
</dbReference>
<keyword evidence="3" id="KW-0596">Phosphopantetheine</keyword>
<dbReference type="Pfam" id="PF23024">
    <property type="entry name" value="AMP-dom_DIP2-like"/>
    <property type="match status" value="1"/>
</dbReference>
<gene>
    <name evidence="9" type="ORF">SG35_031920</name>
</gene>
<accession>A0AAE9YXU9</accession>
<proteinExistence type="inferred from homology"/>
<dbReference type="Pfam" id="PF00550">
    <property type="entry name" value="PP-binding"/>
    <property type="match status" value="6"/>
</dbReference>
<keyword evidence="6" id="KW-0276">Fatty acid metabolism</keyword>
<dbReference type="FunFam" id="3.40.50.12780:FF:000012">
    <property type="entry name" value="Non-ribosomal peptide synthetase"/>
    <property type="match status" value="3"/>
</dbReference>
<evidence type="ECO:0000256" key="7">
    <source>
        <dbReference type="ARBA" id="ARBA00023098"/>
    </source>
</evidence>
<dbReference type="GO" id="GO:0043041">
    <property type="term" value="P:amino acid activation for nonribosomal peptide biosynthetic process"/>
    <property type="evidence" value="ECO:0007669"/>
    <property type="project" value="TreeGrafter"/>
</dbReference>
<dbReference type="SMART" id="SM00823">
    <property type="entry name" value="PKS_PP"/>
    <property type="match status" value="4"/>
</dbReference>
<dbReference type="NCBIfam" id="NF004282">
    <property type="entry name" value="PRK05691.1"/>
    <property type="match status" value="6"/>
</dbReference>
<feature type="domain" description="Carrier" evidence="8">
    <location>
        <begin position="2730"/>
        <end position="2804"/>
    </location>
</feature>
<dbReference type="CDD" id="cd05931">
    <property type="entry name" value="FAAL"/>
    <property type="match status" value="1"/>
</dbReference>
<evidence type="ECO:0000256" key="2">
    <source>
        <dbReference type="ARBA" id="ARBA00006432"/>
    </source>
</evidence>
<dbReference type="PANTHER" id="PTHR45527">
    <property type="entry name" value="NONRIBOSOMAL PEPTIDE SYNTHETASE"/>
    <property type="match status" value="1"/>
</dbReference>
<dbReference type="FunFam" id="3.30.300.30:FF:000015">
    <property type="entry name" value="Nonribosomal peptide synthase SidD"/>
    <property type="match status" value="4"/>
</dbReference>
<dbReference type="GO" id="GO:0006631">
    <property type="term" value="P:fatty acid metabolic process"/>
    <property type="evidence" value="ECO:0007669"/>
    <property type="project" value="UniProtKB-KW"/>
</dbReference>
<evidence type="ECO:0000313" key="9">
    <source>
        <dbReference type="EMBL" id="WDE02359.1"/>
    </source>
</evidence>
<dbReference type="GO" id="GO:0031177">
    <property type="term" value="F:phosphopantetheine binding"/>
    <property type="evidence" value="ECO:0007669"/>
    <property type="project" value="InterPro"/>
</dbReference>
<feature type="domain" description="Carrier" evidence="8">
    <location>
        <begin position="6463"/>
        <end position="6540"/>
    </location>
</feature>
<dbReference type="CDD" id="cd17646">
    <property type="entry name" value="A_NRPS_AB3403-like"/>
    <property type="match status" value="1"/>
</dbReference>
<dbReference type="FunFam" id="3.30.300.30:FF:000010">
    <property type="entry name" value="Enterobactin synthetase component F"/>
    <property type="match status" value="1"/>
</dbReference>
<keyword evidence="10" id="KW-1185">Reference proteome</keyword>
<dbReference type="PANTHER" id="PTHR45527:SF1">
    <property type="entry name" value="FATTY ACID SYNTHASE"/>
    <property type="match status" value="1"/>
</dbReference>
<dbReference type="FunFam" id="2.30.38.10:FF:000001">
    <property type="entry name" value="Non-ribosomal peptide synthetase PvdI"/>
    <property type="match status" value="4"/>
</dbReference>
<feature type="domain" description="Carrier" evidence="8">
    <location>
        <begin position="1622"/>
        <end position="1702"/>
    </location>
</feature>
<protein>
    <submittedName>
        <fullName evidence="9">Non-ribosomal peptide synthase/polyketide synthase</fullName>
    </submittedName>
</protein>
<dbReference type="NCBIfam" id="NF003417">
    <property type="entry name" value="PRK04813.1"/>
    <property type="match status" value="6"/>
</dbReference>
<dbReference type="InterPro" id="IPR023213">
    <property type="entry name" value="CAT-like_dom_sf"/>
</dbReference>
<name>A0AAE9YXU9_9GAMM</name>
<evidence type="ECO:0000259" key="8">
    <source>
        <dbReference type="PROSITE" id="PS50075"/>
    </source>
</evidence>
<dbReference type="GO" id="GO:0008610">
    <property type="term" value="P:lipid biosynthetic process"/>
    <property type="evidence" value="ECO:0007669"/>
    <property type="project" value="InterPro"/>
</dbReference>
<reference evidence="9 10" key="2">
    <citation type="journal article" date="2022" name="Mar. Drugs">
        <title>Bioassay-Guided Fractionation Leads to the Detection of Cholic Acid Generated by the Rare Thalassomonas sp.</title>
        <authorList>
            <person name="Pheiffer F."/>
            <person name="Schneider Y.K."/>
            <person name="Hansen E.H."/>
            <person name="Andersen J.H."/>
            <person name="Isaksson J."/>
            <person name="Busche T."/>
            <person name="R C."/>
            <person name="Kalinowski J."/>
            <person name="Zyl L.V."/>
            <person name="Trindade M."/>
        </authorList>
    </citation>
    <scope>NUCLEOTIDE SEQUENCE [LARGE SCALE GENOMIC DNA]</scope>
    <source>
        <strain evidence="9 10">A5K-106</strain>
    </source>
</reference>
<dbReference type="InterPro" id="IPR036736">
    <property type="entry name" value="ACP-like_sf"/>
</dbReference>
<dbReference type="Gene3D" id="2.30.38.10">
    <property type="entry name" value="Luciferase, Domain 3"/>
    <property type="match status" value="5"/>
</dbReference>